<accession>A0AAU9SP68</accession>
<name>A0AAU9SP68_THLAR</name>
<organism evidence="1 2">
    <name type="scientific">Thlaspi arvense</name>
    <name type="common">Field penny-cress</name>
    <dbReference type="NCBI Taxonomy" id="13288"/>
    <lineage>
        <taxon>Eukaryota</taxon>
        <taxon>Viridiplantae</taxon>
        <taxon>Streptophyta</taxon>
        <taxon>Embryophyta</taxon>
        <taxon>Tracheophyta</taxon>
        <taxon>Spermatophyta</taxon>
        <taxon>Magnoliopsida</taxon>
        <taxon>eudicotyledons</taxon>
        <taxon>Gunneridae</taxon>
        <taxon>Pentapetalae</taxon>
        <taxon>rosids</taxon>
        <taxon>malvids</taxon>
        <taxon>Brassicales</taxon>
        <taxon>Brassicaceae</taxon>
        <taxon>Thlaspideae</taxon>
        <taxon>Thlaspi</taxon>
    </lineage>
</organism>
<gene>
    <name evidence="1" type="ORF">TAV2_LOCUS20038</name>
</gene>
<protein>
    <submittedName>
        <fullName evidence="1">Uncharacterized protein</fullName>
    </submittedName>
</protein>
<dbReference type="EMBL" id="OU466862">
    <property type="protein sequence ID" value="CAH2070272.1"/>
    <property type="molecule type" value="Genomic_DNA"/>
</dbReference>
<evidence type="ECO:0000313" key="2">
    <source>
        <dbReference type="Proteomes" id="UP000836841"/>
    </source>
</evidence>
<proteinExistence type="predicted"/>
<feature type="non-terminal residue" evidence="1">
    <location>
        <position position="211"/>
    </location>
</feature>
<sequence length="211" mass="23932">MGVNGPRVSSIRFISITSQTISKGTWVLPRRIHPILNLLHACLSNSVLDVTCNLLKKLSFGAAQSTHLLVFSLHPRLGFLYIPIHHLCRGLKQIPKYAFIMWITVRNPLTTRDKLRSLSLNVPNVLSHSRYGILSSVIELSLSPSFSFENVVSCVQLTSTNQKCMEREKFQIVYFNFKASSNDCKGNSSHYARKTVWLRSQCLTELSTFFN</sequence>
<reference evidence="1 2" key="1">
    <citation type="submission" date="2022-03" db="EMBL/GenBank/DDBJ databases">
        <authorList>
            <person name="Nunn A."/>
            <person name="Chopra R."/>
            <person name="Nunn A."/>
            <person name="Contreras Garrido A."/>
        </authorList>
    </citation>
    <scope>NUCLEOTIDE SEQUENCE [LARGE SCALE GENOMIC DNA]</scope>
</reference>
<dbReference type="AlphaFoldDB" id="A0AAU9SP68"/>
<evidence type="ECO:0000313" key="1">
    <source>
        <dbReference type="EMBL" id="CAH2070272.1"/>
    </source>
</evidence>
<dbReference type="Proteomes" id="UP000836841">
    <property type="component" value="Chromosome 6"/>
</dbReference>
<keyword evidence="2" id="KW-1185">Reference proteome</keyword>